<dbReference type="Proteomes" id="UP000599009">
    <property type="component" value="Unassembled WGS sequence"/>
</dbReference>
<evidence type="ECO:0000313" key="1">
    <source>
        <dbReference type="EMBL" id="GGK08783.1"/>
    </source>
</evidence>
<sequence>MRSLLAHVMHGRDWTPKGEVIRLLLEAGNPNRAAANQMIQQHFVRGAVERIGSRGNFSYRLVGKDGTAPAPRRHLPARTGTSCMTLTEPAGAYVGPAFDLEAPLTPSLGLRCEVMPPEIGRMIDSLHQRFFREARGVE</sequence>
<comment type="caution">
    <text evidence="1">The sequence shown here is derived from an EMBL/GenBank/DDBJ whole genome shotgun (WGS) entry which is preliminary data.</text>
</comment>
<keyword evidence="2" id="KW-1185">Reference proteome</keyword>
<proteinExistence type="predicted"/>
<evidence type="ECO:0008006" key="3">
    <source>
        <dbReference type="Google" id="ProtNLM"/>
    </source>
</evidence>
<dbReference type="EMBL" id="BMME01000001">
    <property type="protein sequence ID" value="GGK08783.1"/>
    <property type="molecule type" value="Genomic_DNA"/>
</dbReference>
<name>A0ABQ2EGY9_9GAMM</name>
<organism evidence="1 2">
    <name type="scientific">Luteimonas terricola</name>
    <dbReference type="NCBI Taxonomy" id="645597"/>
    <lineage>
        <taxon>Bacteria</taxon>
        <taxon>Pseudomonadati</taxon>
        <taxon>Pseudomonadota</taxon>
        <taxon>Gammaproteobacteria</taxon>
        <taxon>Lysobacterales</taxon>
        <taxon>Lysobacteraceae</taxon>
        <taxon>Luteimonas</taxon>
    </lineage>
</organism>
<evidence type="ECO:0000313" key="2">
    <source>
        <dbReference type="Proteomes" id="UP000599009"/>
    </source>
</evidence>
<reference evidence="2" key="1">
    <citation type="journal article" date="2019" name="Int. J. Syst. Evol. Microbiol.">
        <title>The Global Catalogue of Microorganisms (GCM) 10K type strain sequencing project: providing services to taxonomists for standard genome sequencing and annotation.</title>
        <authorList>
            <consortium name="The Broad Institute Genomics Platform"/>
            <consortium name="The Broad Institute Genome Sequencing Center for Infectious Disease"/>
            <person name="Wu L."/>
            <person name="Ma J."/>
        </authorList>
    </citation>
    <scope>NUCLEOTIDE SEQUENCE [LARGE SCALE GENOMIC DNA]</scope>
    <source>
        <strain evidence="2">CGMCC 1.8985</strain>
    </source>
</reference>
<protein>
    <recommendedName>
        <fullName evidence="3">HTH HARE-type domain-containing protein</fullName>
    </recommendedName>
</protein>
<accession>A0ABQ2EGY9</accession>
<gene>
    <name evidence="1" type="ORF">GCM10011394_17800</name>
</gene>